<dbReference type="InterPro" id="IPR013766">
    <property type="entry name" value="Thioredoxin_domain"/>
</dbReference>
<dbReference type="SUPFAM" id="SSF52833">
    <property type="entry name" value="Thioredoxin-like"/>
    <property type="match status" value="1"/>
</dbReference>
<proteinExistence type="inferred from homology"/>
<dbReference type="Proteomes" id="UP000214355">
    <property type="component" value="Chromosome I"/>
</dbReference>
<evidence type="ECO:0000259" key="3">
    <source>
        <dbReference type="Pfam" id="PF00085"/>
    </source>
</evidence>
<protein>
    <submittedName>
        <fullName evidence="4">Putative thioredoxin</fullName>
    </submittedName>
</protein>
<evidence type="ECO:0000313" key="4">
    <source>
        <dbReference type="EMBL" id="SDU77565.1"/>
    </source>
</evidence>
<evidence type="ECO:0000313" key="5">
    <source>
        <dbReference type="Proteomes" id="UP000214355"/>
    </source>
</evidence>
<dbReference type="Gene3D" id="1.25.40.10">
    <property type="entry name" value="Tetratricopeptide repeat domain"/>
    <property type="match status" value="1"/>
</dbReference>
<dbReference type="InterPro" id="IPR036249">
    <property type="entry name" value="Thioredoxin-like_sf"/>
</dbReference>
<comment type="similarity">
    <text evidence="1">Belongs to the thioredoxin family.</text>
</comment>
<reference evidence="5" key="1">
    <citation type="submission" date="2016-10" db="EMBL/GenBank/DDBJ databases">
        <authorList>
            <person name="Varghese N."/>
            <person name="Submissions S."/>
        </authorList>
    </citation>
    <scope>NUCLEOTIDE SEQUENCE [LARGE SCALE GENOMIC DNA]</scope>
    <source>
        <strain evidence="5">DSM 10002</strain>
    </source>
</reference>
<dbReference type="InterPro" id="IPR011990">
    <property type="entry name" value="TPR-like_helical_dom_sf"/>
</dbReference>
<dbReference type="GO" id="GO:0015035">
    <property type="term" value="F:protein-disulfide reductase activity"/>
    <property type="evidence" value="ECO:0007669"/>
    <property type="project" value="TreeGrafter"/>
</dbReference>
<evidence type="ECO:0000256" key="2">
    <source>
        <dbReference type="ARBA" id="ARBA00023284"/>
    </source>
</evidence>
<dbReference type="PANTHER" id="PTHR45663:SF11">
    <property type="entry name" value="GEO12009P1"/>
    <property type="match status" value="1"/>
</dbReference>
<dbReference type="GO" id="GO:0006950">
    <property type="term" value="P:response to stress"/>
    <property type="evidence" value="ECO:0007669"/>
    <property type="project" value="UniProtKB-ARBA"/>
</dbReference>
<dbReference type="AlphaFoldDB" id="A0A1H2LA23"/>
<gene>
    <name evidence="4" type="ORF">SAMN04489737_0069</name>
</gene>
<dbReference type="Pfam" id="PF14561">
    <property type="entry name" value="TPR_20"/>
    <property type="match status" value="1"/>
</dbReference>
<dbReference type="Pfam" id="PF00085">
    <property type="entry name" value="Thioredoxin"/>
    <property type="match status" value="1"/>
</dbReference>
<dbReference type="GO" id="GO:0005737">
    <property type="term" value="C:cytoplasm"/>
    <property type="evidence" value="ECO:0007669"/>
    <property type="project" value="TreeGrafter"/>
</dbReference>
<evidence type="ECO:0000256" key="1">
    <source>
        <dbReference type="ARBA" id="ARBA00008987"/>
    </source>
</evidence>
<dbReference type="STRING" id="131112.SAMN04489737_0069"/>
<dbReference type="RefSeq" id="WP_091278550.1">
    <property type="nucleotide sequence ID" value="NZ_LT629804.1"/>
</dbReference>
<dbReference type="PANTHER" id="PTHR45663">
    <property type="entry name" value="GEO12009P1"/>
    <property type="match status" value="1"/>
</dbReference>
<dbReference type="OrthoDB" id="5181746at2"/>
<dbReference type="CDD" id="cd02956">
    <property type="entry name" value="ybbN"/>
    <property type="match status" value="1"/>
</dbReference>
<feature type="domain" description="Thioredoxin" evidence="3">
    <location>
        <begin position="38"/>
        <end position="138"/>
    </location>
</feature>
<dbReference type="EMBL" id="LT629804">
    <property type="protein sequence ID" value="SDU77565.1"/>
    <property type="molecule type" value="Genomic_DNA"/>
</dbReference>
<keyword evidence="5" id="KW-1185">Reference proteome</keyword>
<name>A0A1H2LA23_9ACTO</name>
<sequence>MSMLDTSGVFDLSALKKEEKQHTGTQSPSQTIPGPWVVDVTEKNLEHVLQTSMSLPVVVVFSAPESEHSLTLVSQLKQVTESYAGRLQLAVVDASVERGVAGAFGVNAVPTAIAMLQGQPVPLFQGLPDEQSLKATVTKLLEAATQYSLTAVLDGDPEGVVPEPEIPPLHKEGLAALEAGRLDDAHAAYSKALKENPGDEEAKVALHQVELLQRVQDINPPTSVLTTSVESANAVAPFTEVEVHLQLADVELSSGNAASAFARILEVVKVTSGDDRDKARTRLLELFDVVGQHSELVQQTRRALTNILF</sequence>
<organism evidence="4 5">
    <name type="scientific">Arcanobacterium phocae</name>
    <dbReference type="NCBI Taxonomy" id="131112"/>
    <lineage>
        <taxon>Bacteria</taxon>
        <taxon>Bacillati</taxon>
        <taxon>Actinomycetota</taxon>
        <taxon>Actinomycetes</taxon>
        <taxon>Actinomycetales</taxon>
        <taxon>Actinomycetaceae</taxon>
        <taxon>Arcanobacterium</taxon>
    </lineage>
</organism>
<dbReference type="GeneID" id="65343830"/>
<keyword evidence="2" id="KW-0676">Redox-active center</keyword>
<dbReference type="SUPFAM" id="SSF48452">
    <property type="entry name" value="TPR-like"/>
    <property type="match status" value="1"/>
</dbReference>
<accession>A0A1H2LA23</accession>
<dbReference type="Gene3D" id="3.40.30.10">
    <property type="entry name" value="Glutaredoxin"/>
    <property type="match status" value="1"/>
</dbReference>